<dbReference type="PROSITE" id="PS00463">
    <property type="entry name" value="ZN2_CY6_FUNGAL_1"/>
    <property type="match status" value="1"/>
</dbReference>
<dbReference type="Pfam" id="PF11951">
    <property type="entry name" value="Fungal_trans_2"/>
    <property type="match status" value="1"/>
</dbReference>
<dbReference type="PROSITE" id="PS50048">
    <property type="entry name" value="ZN2_CY6_FUNGAL_2"/>
    <property type="match status" value="1"/>
</dbReference>
<dbReference type="InterPro" id="IPR021858">
    <property type="entry name" value="Fun_TF"/>
</dbReference>
<organism evidence="3 4">
    <name type="scientific">Pyricularia oryzae</name>
    <name type="common">Rice blast fungus</name>
    <name type="synonym">Magnaporthe oryzae</name>
    <dbReference type="NCBI Taxonomy" id="318829"/>
    <lineage>
        <taxon>Eukaryota</taxon>
        <taxon>Fungi</taxon>
        <taxon>Dikarya</taxon>
        <taxon>Ascomycota</taxon>
        <taxon>Pezizomycotina</taxon>
        <taxon>Sordariomycetes</taxon>
        <taxon>Sordariomycetidae</taxon>
        <taxon>Magnaporthales</taxon>
        <taxon>Pyriculariaceae</taxon>
        <taxon>Pyricularia</taxon>
    </lineage>
</organism>
<dbReference type="GO" id="GO:0000981">
    <property type="term" value="F:DNA-binding transcription factor activity, RNA polymerase II-specific"/>
    <property type="evidence" value="ECO:0007669"/>
    <property type="project" value="InterPro"/>
</dbReference>
<feature type="compositionally biased region" description="Acidic residues" evidence="2">
    <location>
        <begin position="623"/>
        <end position="633"/>
    </location>
</feature>
<keyword evidence="1" id="KW-0539">Nucleus</keyword>
<dbReference type="EMBL" id="CP034204">
    <property type="protein sequence ID" value="QBZ54142.1"/>
    <property type="molecule type" value="Genomic_DNA"/>
</dbReference>
<reference evidence="3 4" key="1">
    <citation type="journal article" date="2019" name="Mol. Biol. Evol.">
        <title>Blast fungal genomes show frequent chromosomal changes, gene gains and losses, and effector gene turnover.</title>
        <authorList>
            <person name="Gomez Luciano L.B."/>
            <person name="Jason Tsai I."/>
            <person name="Chuma I."/>
            <person name="Tosa Y."/>
            <person name="Chen Y.H."/>
            <person name="Li J.Y."/>
            <person name="Li M.Y."/>
            <person name="Jade Lu M.Y."/>
            <person name="Nakayashiki H."/>
            <person name="Li W.H."/>
        </authorList>
    </citation>
    <scope>NUCLEOTIDE SEQUENCE [LARGE SCALE GENOMIC DNA]</scope>
    <source>
        <strain evidence="3">MZ5-1-6</strain>
    </source>
</reference>
<accession>A0A4P7MYI1</accession>
<dbReference type="PANTHER" id="PTHR37540">
    <property type="entry name" value="TRANSCRIPTION FACTOR (ACR-2), PUTATIVE-RELATED-RELATED"/>
    <property type="match status" value="1"/>
</dbReference>
<dbReference type="AlphaFoldDB" id="A0A4P7MYI1"/>
<dbReference type="InterPro" id="IPR036864">
    <property type="entry name" value="Zn2-C6_fun-type_DNA-bd_sf"/>
</dbReference>
<feature type="compositionally biased region" description="Polar residues" evidence="2">
    <location>
        <begin position="499"/>
        <end position="509"/>
    </location>
</feature>
<dbReference type="GO" id="GO:0008270">
    <property type="term" value="F:zinc ion binding"/>
    <property type="evidence" value="ECO:0007669"/>
    <property type="project" value="InterPro"/>
</dbReference>
<feature type="region of interest" description="Disordered" evidence="2">
    <location>
        <begin position="596"/>
        <end position="642"/>
    </location>
</feature>
<dbReference type="InterPro" id="IPR001138">
    <property type="entry name" value="Zn2Cys6_DnaBD"/>
</dbReference>
<evidence type="ECO:0000313" key="4">
    <source>
        <dbReference type="Proteomes" id="UP000294847"/>
    </source>
</evidence>
<dbReference type="Proteomes" id="UP000294847">
    <property type="component" value="Chromosome 1"/>
</dbReference>
<sequence length="697" mass="75968">MISYSFIDSQEVNAFNTNFADKTRTSRRSIKSCGECRRRKQKCDQEQPCNNCRRRFPEPVCDYGSCRSAAPAFAITPKAEALLTPSPSSGSLVASRKQAPWVPIDHFGIASKVLGREKYTLTLNPSSQGQARGSARSQDDEDVSASKKVLVAMQLDGVVYQCHLTGPVQNILHLPVPPTTQNAMLICKFSEILAPCKGSFDGDSDPDNPFVLHYLPWSVQSPLLALSSLHTSARALTHNGLVDQRSVMLAKGSAISKLNEYLRSDDDWAKEEVLGAVLQFLVVEFIYGELEVARAHVKGFREIVRLRGGFPSHGVGALVTKSALINDSSIALWAEEAAMMERSSKFGFSFDPPGVGRFKVRYNCPLGPSSVTFRSCEDVLGIHPATASILDDIRFLIDLALDAPLNPSLAQARKLAATATWILDRIRKLDPKSPEGPASPNQGCNADLGCQSTEDSACKEVKPHSLISSYPSYISISQEAKSPDAASDEEELSSRASEDSSPADSTTSVHCDGTKCDAAGGASKEDALYISVRLAALIYAKAIAKRKPLSSVCPPSDALALLSTTWKIPLSRWRGAIGVFVFLMLSIFPTCRWIESPPENGDENDRRLGNKTRRSQSRSPSVEAEETNENGDSEEARSLGQDAKELAAEESLRPHVSFVKSIVQAGLTQMGIEDWSLCADILRRALSLQKWLGRQKM</sequence>
<dbReference type="CDD" id="cd00067">
    <property type="entry name" value="GAL4"/>
    <property type="match status" value="1"/>
</dbReference>
<evidence type="ECO:0000256" key="1">
    <source>
        <dbReference type="ARBA" id="ARBA00023242"/>
    </source>
</evidence>
<name>A0A4P7MYI1_PYROR</name>
<dbReference type="SUPFAM" id="SSF57701">
    <property type="entry name" value="Zn2/Cys6 DNA-binding domain"/>
    <property type="match status" value="1"/>
</dbReference>
<evidence type="ECO:0000256" key="2">
    <source>
        <dbReference type="SAM" id="MobiDB-lite"/>
    </source>
</evidence>
<proteinExistence type="predicted"/>
<evidence type="ECO:0000313" key="3">
    <source>
        <dbReference type="EMBL" id="QBZ54142.1"/>
    </source>
</evidence>
<dbReference type="PANTHER" id="PTHR37540:SF9">
    <property type="entry name" value="ZN(2)-C6 FUNGAL-TYPE DOMAIN-CONTAINING PROTEIN"/>
    <property type="match status" value="1"/>
</dbReference>
<dbReference type="Gene3D" id="4.10.240.10">
    <property type="entry name" value="Zn(2)-C6 fungal-type DNA-binding domain"/>
    <property type="match status" value="1"/>
</dbReference>
<protein>
    <submittedName>
        <fullName evidence="3">Uncharacterized protein</fullName>
    </submittedName>
</protein>
<feature type="region of interest" description="Disordered" evidence="2">
    <location>
        <begin position="479"/>
        <end position="510"/>
    </location>
</feature>
<gene>
    <name evidence="3" type="ORF">PoMZ_09835</name>
</gene>